<dbReference type="PRINTS" id="PR00385">
    <property type="entry name" value="P450"/>
</dbReference>
<dbReference type="InterPro" id="IPR036396">
    <property type="entry name" value="Cyt_P450_sf"/>
</dbReference>
<dbReference type="InterPro" id="IPR050665">
    <property type="entry name" value="Cytochrome_P450_Monooxygen"/>
</dbReference>
<evidence type="ECO:0000256" key="7">
    <source>
        <dbReference type="ARBA" id="ARBA00023002"/>
    </source>
</evidence>
<dbReference type="GO" id="GO:0102375">
    <property type="term" value="F:11-oxo-beta-amyrin 30-oxidase activity"/>
    <property type="evidence" value="ECO:0007669"/>
    <property type="project" value="UniProtKB-EC"/>
</dbReference>
<dbReference type="AlphaFoldDB" id="A0A2P6P8Q9"/>
<dbReference type="CDD" id="cd20642">
    <property type="entry name" value="CYP72"/>
    <property type="match status" value="1"/>
</dbReference>
<organism evidence="14 15">
    <name type="scientific">Rosa chinensis</name>
    <name type="common">China rose</name>
    <dbReference type="NCBI Taxonomy" id="74649"/>
    <lineage>
        <taxon>Eukaryota</taxon>
        <taxon>Viridiplantae</taxon>
        <taxon>Streptophyta</taxon>
        <taxon>Embryophyta</taxon>
        <taxon>Tracheophyta</taxon>
        <taxon>Spermatophyta</taxon>
        <taxon>Magnoliopsida</taxon>
        <taxon>eudicotyledons</taxon>
        <taxon>Gunneridae</taxon>
        <taxon>Pentapetalae</taxon>
        <taxon>rosids</taxon>
        <taxon>fabids</taxon>
        <taxon>Rosales</taxon>
        <taxon>Rosaceae</taxon>
        <taxon>Rosoideae</taxon>
        <taxon>Rosoideae incertae sedis</taxon>
        <taxon>Rosa</taxon>
    </lineage>
</organism>
<dbReference type="SUPFAM" id="SSF48264">
    <property type="entry name" value="Cytochrome P450"/>
    <property type="match status" value="1"/>
</dbReference>
<accession>A0A2P6P8Q9</accession>
<keyword evidence="3 11" id="KW-0349">Heme</keyword>
<dbReference type="STRING" id="74649.A0A2P6P8Q9"/>
<evidence type="ECO:0000256" key="6">
    <source>
        <dbReference type="ARBA" id="ARBA00022989"/>
    </source>
</evidence>
<dbReference type="PRINTS" id="PR00463">
    <property type="entry name" value="EP450I"/>
</dbReference>
<keyword evidence="6 13" id="KW-1133">Transmembrane helix</keyword>
<feature type="transmembrane region" description="Helical" evidence="13">
    <location>
        <begin position="6"/>
        <end position="30"/>
    </location>
</feature>
<dbReference type="InterPro" id="IPR002401">
    <property type="entry name" value="Cyt_P450_E_grp-I"/>
</dbReference>
<dbReference type="InterPro" id="IPR017972">
    <property type="entry name" value="Cyt_P450_CS"/>
</dbReference>
<proteinExistence type="inferred from homology"/>
<dbReference type="Gramene" id="PRQ18297">
    <property type="protein sequence ID" value="PRQ18297"/>
    <property type="gene ID" value="RchiOBHm_Chr7g0204421"/>
</dbReference>
<dbReference type="FunFam" id="1.10.630.10:FF:000029">
    <property type="entry name" value="Cytochrome P450 734A1"/>
    <property type="match status" value="1"/>
</dbReference>
<comment type="subcellular location">
    <subcellularLocation>
        <location evidence="1">Membrane</location>
        <topology evidence="1">Single-pass membrane protein</topology>
    </subcellularLocation>
</comment>
<comment type="caution">
    <text evidence="14">The sequence shown here is derived from an EMBL/GenBank/DDBJ whole genome shotgun (WGS) entry which is preliminary data.</text>
</comment>
<evidence type="ECO:0000256" key="13">
    <source>
        <dbReference type="SAM" id="Phobius"/>
    </source>
</evidence>
<dbReference type="GO" id="GO:0016020">
    <property type="term" value="C:membrane"/>
    <property type="evidence" value="ECO:0007669"/>
    <property type="project" value="UniProtKB-SubCell"/>
</dbReference>
<dbReference type="Proteomes" id="UP000238479">
    <property type="component" value="Chromosome 7"/>
</dbReference>
<dbReference type="PANTHER" id="PTHR24282:SF255">
    <property type="entry name" value="CYTOCHROME P450 72A11-RELATED"/>
    <property type="match status" value="1"/>
</dbReference>
<keyword evidence="15" id="KW-1185">Reference proteome</keyword>
<dbReference type="GO" id="GO:0020037">
    <property type="term" value="F:heme binding"/>
    <property type="evidence" value="ECO:0007669"/>
    <property type="project" value="InterPro"/>
</dbReference>
<evidence type="ECO:0000256" key="1">
    <source>
        <dbReference type="ARBA" id="ARBA00004167"/>
    </source>
</evidence>
<evidence type="ECO:0000256" key="10">
    <source>
        <dbReference type="ARBA" id="ARBA00023136"/>
    </source>
</evidence>
<keyword evidence="7 12" id="KW-0560">Oxidoreductase</keyword>
<evidence type="ECO:0000256" key="3">
    <source>
        <dbReference type="ARBA" id="ARBA00022617"/>
    </source>
</evidence>
<dbReference type="EC" id="1.14.14.115" evidence="14"/>
<comment type="similarity">
    <text evidence="2 12">Belongs to the cytochrome P450 family.</text>
</comment>
<evidence type="ECO:0000256" key="5">
    <source>
        <dbReference type="ARBA" id="ARBA00022723"/>
    </source>
</evidence>
<evidence type="ECO:0000313" key="15">
    <source>
        <dbReference type="Proteomes" id="UP000238479"/>
    </source>
</evidence>
<keyword evidence="4 13" id="KW-0812">Transmembrane</keyword>
<dbReference type="PANTHER" id="PTHR24282">
    <property type="entry name" value="CYTOCHROME P450 FAMILY MEMBER"/>
    <property type="match status" value="1"/>
</dbReference>
<feature type="binding site" description="axial binding residue" evidence="11">
    <location>
        <position position="472"/>
    </location>
    <ligand>
        <name>heme</name>
        <dbReference type="ChEBI" id="CHEBI:30413"/>
    </ligand>
    <ligandPart>
        <name>Fe</name>
        <dbReference type="ChEBI" id="CHEBI:18248"/>
    </ligandPart>
</feature>
<evidence type="ECO:0000256" key="9">
    <source>
        <dbReference type="ARBA" id="ARBA00023033"/>
    </source>
</evidence>
<dbReference type="Gene3D" id="1.10.630.10">
    <property type="entry name" value="Cytochrome P450"/>
    <property type="match status" value="1"/>
</dbReference>
<evidence type="ECO:0000256" key="11">
    <source>
        <dbReference type="PIRSR" id="PIRSR602401-1"/>
    </source>
</evidence>
<dbReference type="GO" id="GO:0005506">
    <property type="term" value="F:iron ion binding"/>
    <property type="evidence" value="ECO:0007669"/>
    <property type="project" value="InterPro"/>
</dbReference>
<sequence>MEVSVAGFALSVVLVGLLSCSWSVLNWVWLRPKRLERLLRQQGFQGNSYKFFYGDVKESSAMLREAKSKPMKLSTCHDIAPRVIPFVHRTVNIHGEHNNAGKNSFTWLGPKPKVNITNPEDLKDIFTKYDDFPKLAPIYKKLLAAGFATDEGEKWARHRKIINPAFHMEKLKSMLPAFHQSCNGMIKEWESLVSKEGSCELDVWPSLQSLSDDVLCRTSFGSSYEEGKYIFELLKEQAVLSIKALQSVNIPGWRFVPTKMNKKMMLIDKEIKCLLKGIINKREEAIKAGEPSKDDLLSLLLESNLKEIHEHRNNKNFGLSIEEVIEDCKLFYFAGQETTAVLLVWTMILLGQYQNWQTCAREEVLQVFGSNKPDFDGLTHLKIVTMILREVLRLYPAAVVISRNTYKETQLGKLSLPAGVEISLPILLVHHDEELWGDDAKEFKPERFAEGVSKVTKGQLSYFPFGGGPRVCIGQNFAMIETKLALSLILQHFTFELSPSYAHAPSSIASLQPQYGAHLILHQRTLIGNEF</sequence>
<evidence type="ECO:0000313" key="14">
    <source>
        <dbReference type="EMBL" id="PRQ18297.1"/>
    </source>
</evidence>
<protein>
    <submittedName>
        <fullName evidence="14">Putative 11-oxo-beta-amyrin 30-oxidase</fullName>
        <ecNumber evidence="14">1.14.14.115</ecNumber>
    </submittedName>
</protein>
<evidence type="ECO:0000256" key="12">
    <source>
        <dbReference type="RuleBase" id="RU000461"/>
    </source>
</evidence>
<gene>
    <name evidence="14" type="ORF">RchiOBHm_Chr7g0204421</name>
</gene>
<reference evidence="14 15" key="1">
    <citation type="journal article" date="2018" name="Nat. Genet.">
        <title>The Rosa genome provides new insights in the design of modern roses.</title>
        <authorList>
            <person name="Bendahmane M."/>
        </authorList>
    </citation>
    <scope>NUCLEOTIDE SEQUENCE [LARGE SCALE GENOMIC DNA]</scope>
    <source>
        <strain evidence="15">cv. Old Blush</strain>
    </source>
</reference>
<keyword evidence="10 13" id="KW-0472">Membrane</keyword>
<dbReference type="EMBL" id="PDCK01000045">
    <property type="protein sequence ID" value="PRQ18297.1"/>
    <property type="molecule type" value="Genomic_DNA"/>
</dbReference>
<keyword evidence="9 12" id="KW-0503">Monooxygenase</keyword>
<evidence type="ECO:0000256" key="8">
    <source>
        <dbReference type="ARBA" id="ARBA00023004"/>
    </source>
</evidence>
<evidence type="ECO:0000256" key="2">
    <source>
        <dbReference type="ARBA" id="ARBA00010617"/>
    </source>
</evidence>
<dbReference type="Pfam" id="PF00067">
    <property type="entry name" value="p450"/>
    <property type="match status" value="1"/>
</dbReference>
<dbReference type="OMA" id="TKCYSFE"/>
<dbReference type="InterPro" id="IPR001128">
    <property type="entry name" value="Cyt_P450"/>
</dbReference>
<keyword evidence="5 11" id="KW-0479">Metal-binding</keyword>
<name>A0A2P6P8Q9_ROSCH</name>
<dbReference type="PROSITE" id="PS00086">
    <property type="entry name" value="CYTOCHROME_P450"/>
    <property type="match status" value="1"/>
</dbReference>
<comment type="cofactor">
    <cofactor evidence="11">
        <name>heme</name>
        <dbReference type="ChEBI" id="CHEBI:30413"/>
    </cofactor>
</comment>
<evidence type="ECO:0000256" key="4">
    <source>
        <dbReference type="ARBA" id="ARBA00022692"/>
    </source>
</evidence>
<keyword evidence="8 11" id="KW-0408">Iron</keyword>